<sequence length="104" mass="10644">MSSTSSGGGSGCAPNRRSQNSVIPSIDTMGREPTARVPAPVPHRAVPLAGRPGHPALTTRWAGNTLDTSKVFLTATPAAAATVPGIDVSRSGRGTPAWYAKRVP</sequence>
<dbReference type="AlphaFoldDB" id="A0A917U6N1"/>
<proteinExistence type="predicted"/>
<feature type="region of interest" description="Disordered" evidence="1">
    <location>
        <begin position="1"/>
        <end position="54"/>
    </location>
</feature>
<organism evidence="2 3">
    <name type="scientific">Micromonospora sonchi</name>
    <dbReference type="NCBI Taxonomy" id="1763543"/>
    <lineage>
        <taxon>Bacteria</taxon>
        <taxon>Bacillati</taxon>
        <taxon>Actinomycetota</taxon>
        <taxon>Actinomycetes</taxon>
        <taxon>Micromonosporales</taxon>
        <taxon>Micromonosporaceae</taxon>
        <taxon>Micromonospora</taxon>
    </lineage>
</organism>
<gene>
    <name evidence="2" type="ORF">GCM10011608_54810</name>
</gene>
<evidence type="ECO:0000313" key="2">
    <source>
        <dbReference type="EMBL" id="GGM62691.1"/>
    </source>
</evidence>
<comment type="caution">
    <text evidence="2">The sequence shown here is derived from an EMBL/GenBank/DDBJ whole genome shotgun (WGS) entry which is preliminary data.</text>
</comment>
<reference evidence="2" key="2">
    <citation type="submission" date="2020-09" db="EMBL/GenBank/DDBJ databases">
        <authorList>
            <person name="Sun Q."/>
            <person name="Zhou Y."/>
        </authorList>
    </citation>
    <scope>NUCLEOTIDE SEQUENCE</scope>
    <source>
        <strain evidence="2">CGMCC 4.7312</strain>
    </source>
</reference>
<dbReference type="EMBL" id="BMNB01000038">
    <property type="protein sequence ID" value="GGM62691.1"/>
    <property type="molecule type" value="Genomic_DNA"/>
</dbReference>
<keyword evidence="3" id="KW-1185">Reference proteome</keyword>
<accession>A0A917U6N1</accession>
<feature type="compositionally biased region" description="Gly residues" evidence="1">
    <location>
        <begin position="1"/>
        <end position="11"/>
    </location>
</feature>
<evidence type="ECO:0000313" key="3">
    <source>
        <dbReference type="Proteomes" id="UP000608890"/>
    </source>
</evidence>
<feature type="compositionally biased region" description="Low complexity" evidence="1">
    <location>
        <begin position="35"/>
        <end position="47"/>
    </location>
</feature>
<dbReference type="Proteomes" id="UP000608890">
    <property type="component" value="Unassembled WGS sequence"/>
</dbReference>
<protein>
    <submittedName>
        <fullName evidence="2">Uncharacterized protein</fullName>
    </submittedName>
</protein>
<evidence type="ECO:0000256" key="1">
    <source>
        <dbReference type="SAM" id="MobiDB-lite"/>
    </source>
</evidence>
<name>A0A917U6N1_9ACTN</name>
<reference evidence="2" key="1">
    <citation type="journal article" date="2014" name="Int. J. Syst. Evol. Microbiol.">
        <title>Complete genome sequence of Corynebacterium casei LMG S-19264T (=DSM 44701T), isolated from a smear-ripened cheese.</title>
        <authorList>
            <consortium name="US DOE Joint Genome Institute (JGI-PGF)"/>
            <person name="Walter F."/>
            <person name="Albersmeier A."/>
            <person name="Kalinowski J."/>
            <person name="Ruckert C."/>
        </authorList>
    </citation>
    <scope>NUCLEOTIDE SEQUENCE</scope>
    <source>
        <strain evidence="2">CGMCC 4.7312</strain>
    </source>
</reference>